<dbReference type="PANTHER" id="PTHR47618">
    <property type="entry name" value="BIFUNCTIONAL OLIGORIBONUCLEASE AND PAP PHOSPHATASE NRNA"/>
    <property type="match status" value="1"/>
</dbReference>
<proteinExistence type="predicted"/>
<feature type="compositionally biased region" description="Pro residues" evidence="1">
    <location>
        <begin position="252"/>
        <end position="263"/>
    </location>
</feature>
<sequence length="308" mass="32772">MPKTYNIEPVKSALASAKAILILLPQNPQLDAVAAGLALYLSLAQSGRQVNVGCASQMTVEFNRLYGVDKISPQIGNQNLVISFDYPEDSLEKVAYDKDPANQKFRLTIEPKPGQTPPDANSVEFSYSGASADLIFVVGAGKLTDLGTIYQSEKALFEKDGLTLINLTHIDRAESFGSVNLYDPTAAAACEITAAVLENLGLPLDQDIATNLLAGIEAATVNFTQGKLTADTFDTVAKLMRLGAQRGHIKPEPPAPVPGPRPVLPFTRPAFTPPSGAIAPAQPRADQPLADAPSPDWLKPKVLKSSDL</sequence>
<protein>
    <submittedName>
        <fullName evidence="2">Exopolyphosphatase-related protein</fullName>
    </submittedName>
</protein>
<dbReference type="Proteomes" id="UP000033860">
    <property type="component" value="Unassembled WGS sequence"/>
</dbReference>
<reference evidence="2 3" key="1">
    <citation type="journal article" date="2015" name="Nature">
        <title>rRNA introns, odd ribosomes, and small enigmatic genomes across a large radiation of phyla.</title>
        <authorList>
            <person name="Brown C.T."/>
            <person name="Hug L.A."/>
            <person name="Thomas B.C."/>
            <person name="Sharon I."/>
            <person name="Castelle C.J."/>
            <person name="Singh A."/>
            <person name="Wilkins M.J."/>
            <person name="Williams K.H."/>
            <person name="Banfield J.F."/>
        </authorList>
    </citation>
    <scope>NUCLEOTIDE SEQUENCE [LARGE SCALE GENOMIC DNA]</scope>
</reference>
<evidence type="ECO:0000313" key="2">
    <source>
        <dbReference type="EMBL" id="KKU61868.1"/>
    </source>
</evidence>
<dbReference type="PANTHER" id="PTHR47618:SF1">
    <property type="entry name" value="BIFUNCTIONAL OLIGORIBONUCLEASE AND PAP PHOSPHATASE NRNA"/>
    <property type="match status" value="1"/>
</dbReference>
<name>A0A0G1U6I7_9BACT</name>
<organism evidence="2 3">
    <name type="scientific">Candidatus Beckwithbacteria bacterium GW2011_GWB1_47_15</name>
    <dbReference type="NCBI Taxonomy" id="1618371"/>
    <lineage>
        <taxon>Bacteria</taxon>
        <taxon>Candidatus Beckwithiibacteriota</taxon>
    </lineage>
</organism>
<gene>
    <name evidence="2" type="ORF">UX85_C0001G0082</name>
</gene>
<dbReference type="InterPro" id="IPR051319">
    <property type="entry name" value="Oligoribo/pAp-PDE_c-di-AMP_PDE"/>
</dbReference>
<dbReference type="InterPro" id="IPR038763">
    <property type="entry name" value="DHH_sf"/>
</dbReference>
<evidence type="ECO:0000313" key="3">
    <source>
        <dbReference type="Proteomes" id="UP000033860"/>
    </source>
</evidence>
<accession>A0A0G1U6I7</accession>
<dbReference type="AlphaFoldDB" id="A0A0G1U6I7"/>
<feature type="region of interest" description="Disordered" evidence="1">
    <location>
        <begin position="247"/>
        <end position="308"/>
    </location>
</feature>
<comment type="caution">
    <text evidence="2">The sequence shown here is derived from an EMBL/GenBank/DDBJ whole genome shotgun (WGS) entry which is preliminary data.</text>
</comment>
<dbReference type="Gene3D" id="3.90.1640.10">
    <property type="entry name" value="inorganic pyrophosphatase (n-terminal core)"/>
    <property type="match status" value="1"/>
</dbReference>
<evidence type="ECO:0000256" key="1">
    <source>
        <dbReference type="SAM" id="MobiDB-lite"/>
    </source>
</evidence>
<dbReference type="EMBL" id="LCNT01000001">
    <property type="protein sequence ID" value="KKU61868.1"/>
    <property type="molecule type" value="Genomic_DNA"/>
</dbReference>
<dbReference type="SUPFAM" id="SSF64182">
    <property type="entry name" value="DHH phosphoesterases"/>
    <property type="match status" value="1"/>
</dbReference>